<dbReference type="Gene3D" id="3.40.640.10">
    <property type="entry name" value="Type I PLP-dependent aspartate aminotransferase-like (Major domain)"/>
    <property type="match status" value="1"/>
</dbReference>
<dbReference type="GO" id="GO:0008732">
    <property type="term" value="F:L-allo-threonine aldolase activity"/>
    <property type="evidence" value="ECO:0007669"/>
    <property type="project" value="TreeGrafter"/>
</dbReference>
<dbReference type="AlphaFoldDB" id="A0A428MEU5"/>
<dbReference type="Gene3D" id="3.90.1150.10">
    <property type="entry name" value="Aspartate Aminotransferase, domain 1"/>
    <property type="match status" value="1"/>
</dbReference>
<dbReference type="EMBL" id="RSDW01000001">
    <property type="protein sequence ID" value="RSL15441.1"/>
    <property type="molecule type" value="Genomic_DNA"/>
</dbReference>
<evidence type="ECO:0000313" key="8">
    <source>
        <dbReference type="Proteomes" id="UP000269669"/>
    </source>
</evidence>
<sequence>MIDLRSDTVTQPTPAMRQAMAAAEVGDDVYSEDPTVNRLEQEAATIFGREAAIFVPTGTMGNQIAIRLHTEHGQEVICEARSHILDWEMAMTAAFSGCQARTVAGERGILTWSQIKPAIGAKIYYRAQTGLICIENTHNMAGGTVTPLPILEEIWTGARDAGLPVHLDGARVFNAATALGIGVAELTRGFDTVMFCLSKGLGAPVGSMLVGSREAIDRARIFRKALGGGMRQAGVLAAAGLIALKEMLARLGDDHANARLIAEAIAADSTAEIDLDAVQTNIVIFTLRNNGDASAFCDALKQKGVLASSVGPHSVRFVTHYDVDRSACEEAASIIVALLRSF</sequence>
<protein>
    <submittedName>
        <fullName evidence="7">L-threonine aldolase</fullName>
    </submittedName>
</protein>
<reference evidence="7 8" key="1">
    <citation type="submission" date="2018-12" db="EMBL/GenBank/DDBJ databases">
        <title>Sequencing of bacterial isolates from soil warming experiment in Harvard Forest, Massachusetts, USA.</title>
        <authorList>
            <person name="Deangelis K."/>
        </authorList>
    </citation>
    <scope>NUCLEOTIDE SEQUENCE [LARGE SCALE GENOMIC DNA]</scope>
    <source>
        <strain evidence="7 8">EB153</strain>
    </source>
</reference>
<dbReference type="GO" id="GO:0005829">
    <property type="term" value="C:cytosol"/>
    <property type="evidence" value="ECO:0007669"/>
    <property type="project" value="TreeGrafter"/>
</dbReference>
<dbReference type="PANTHER" id="PTHR48097:SF9">
    <property type="entry name" value="L-THREONINE ALDOLASE"/>
    <property type="match status" value="1"/>
</dbReference>
<keyword evidence="8" id="KW-1185">Reference proteome</keyword>
<dbReference type="InterPro" id="IPR001597">
    <property type="entry name" value="ArAA_b-elim_lyase/Thr_aldolase"/>
</dbReference>
<dbReference type="GO" id="GO:0006545">
    <property type="term" value="P:glycine biosynthetic process"/>
    <property type="evidence" value="ECO:0007669"/>
    <property type="project" value="TreeGrafter"/>
</dbReference>
<organism evidence="7 8">
    <name type="scientific">Edaphobacter aggregans</name>
    <dbReference type="NCBI Taxonomy" id="570835"/>
    <lineage>
        <taxon>Bacteria</taxon>
        <taxon>Pseudomonadati</taxon>
        <taxon>Acidobacteriota</taxon>
        <taxon>Terriglobia</taxon>
        <taxon>Terriglobales</taxon>
        <taxon>Acidobacteriaceae</taxon>
        <taxon>Edaphobacter</taxon>
    </lineage>
</organism>
<evidence type="ECO:0000256" key="1">
    <source>
        <dbReference type="ARBA" id="ARBA00001933"/>
    </source>
</evidence>
<evidence type="ECO:0000256" key="2">
    <source>
        <dbReference type="ARBA" id="ARBA00006966"/>
    </source>
</evidence>
<dbReference type="Pfam" id="PF01212">
    <property type="entry name" value="Beta_elim_lyase"/>
    <property type="match status" value="1"/>
</dbReference>
<dbReference type="GO" id="GO:0006567">
    <property type="term" value="P:L-threonine catabolic process"/>
    <property type="evidence" value="ECO:0007669"/>
    <property type="project" value="TreeGrafter"/>
</dbReference>
<evidence type="ECO:0000259" key="6">
    <source>
        <dbReference type="Pfam" id="PF01212"/>
    </source>
</evidence>
<evidence type="ECO:0000256" key="3">
    <source>
        <dbReference type="ARBA" id="ARBA00022898"/>
    </source>
</evidence>
<dbReference type="PANTHER" id="PTHR48097">
    <property type="entry name" value="L-THREONINE ALDOLASE-RELATED"/>
    <property type="match status" value="1"/>
</dbReference>
<dbReference type="CDD" id="cd06502">
    <property type="entry name" value="TA_like"/>
    <property type="match status" value="1"/>
</dbReference>
<feature type="modified residue" description="N6-(pyridoxal phosphate)lysine" evidence="5">
    <location>
        <position position="199"/>
    </location>
</feature>
<dbReference type="RefSeq" id="WP_125484178.1">
    <property type="nucleotide sequence ID" value="NZ_RSDW01000001.1"/>
</dbReference>
<evidence type="ECO:0000256" key="5">
    <source>
        <dbReference type="PIRSR" id="PIRSR017617-1"/>
    </source>
</evidence>
<dbReference type="InterPro" id="IPR015424">
    <property type="entry name" value="PyrdxlP-dep_Trfase"/>
</dbReference>
<comment type="caution">
    <text evidence="7">The sequence shown here is derived from an EMBL/GenBank/DDBJ whole genome shotgun (WGS) entry which is preliminary data.</text>
</comment>
<dbReference type="Proteomes" id="UP000269669">
    <property type="component" value="Unassembled WGS sequence"/>
</dbReference>
<dbReference type="NCBIfam" id="NF041359">
    <property type="entry name" value="GntG_guanitoxin"/>
    <property type="match status" value="1"/>
</dbReference>
<evidence type="ECO:0000256" key="4">
    <source>
        <dbReference type="ARBA" id="ARBA00023239"/>
    </source>
</evidence>
<name>A0A428MEU5_9BACT</name>
<dbReference type="InterPro" id="IPR023603">
    <property type="entry name" value="Low_specificity_L-TA-like"/>
</dbReference>
<comment type="cofactor">
    <cofactor evidence="1">
        <name>pyridoxal 5'-phosphate</name>
        <dbReference type="ChEBI" id="CHEBI:597326"/>
    </cofactor>
</comment>
<dbReference type="PIRSF" id="PIRSF017617">
    <property type="entry name" value="Thr_aldolase"/>
    <property type="match status" value="1"/>
</dbReference>
<keyword evidence="4" id="KW-0456">Lyase</keyword>
<comment type="similarity">
    <text evidence="2">Belongs to the threonine aldolase family.</text>
</comment>
<dbReference type="InterPro" id="IPR015422">
    <property type="entry name" value="PyrdxlP-dep_Trfase_small"/>
</dbReference>
<feature type="domain" description="Aromatic amino acid beta-eliminating lyase/threonine aldolase" evidence="6">
    <location>
        <begin position="3"/>
        <end position="285"/>
    </location>
</feature>
<dbReference type="FunFam" id="3.90.1150.10:FF:000041">
    <property type="entry name" value="Low-specificity L-threonine aldolase"/>
    <property type="match status" value="1"/>
</dbReference>
<dbReference type="SUPFAM" id="SSF53383">
    <property type="entry name" value="PLP-dependent transferases"/>
    <property type="match status" value="1"/>
</dbReference>
<keyword evidence="3" id="KW-0663">Pyridoxal phosphate</keyword>
<proteinExistence type="inferred from homology"/>
<dbReference type="InterPro" id="IPR015421">
    <property type="entry name" value="PyrdxlP-dep_Trfase_major"/>
</dbReference>
<accession>A0A428MEU5</accession>
<dbReference type="FunFam" id="3.40.640.10:FF:000030">
    <property type="entry name" value="Low-specificity L-threonine aldolase"/>
    <property type="match status" value="1"/>
</dbReference>
<dbReference type="OrthoDB" id="9774495at2"/>
<gene>
    <name evidence="7" type="ORF">EDE15_0929</name>
</gene>
<evidence type="ECO:0000313" key="7">
    <source>
        <dbReference type="EMBL" id="RSL15441.1"/>
    </source>
</evidence>